<dbReference type="SUPFAM" id="SSF63829">
    <property type="entry name" value="Calcium-dependent phosphotriesterase"/>
    <property type="match status" value="1"/>
</dbReference>
<feature type="signal peptide" evidence="3">
    <location>
        <begin position="1"/>
        <end position="25"/>
    </location>
</feature>
<gene>
    <name evidence="4" type="ORF">RPIT_11130</name>
</gene>
<dbReference type="EMBL" id="CP019605">
    <property type="protein sequence ID" value="AQP45279.1"/>
    <property type="molecule type" value="Genomic_DNA"/>
</dbReference>
<dbReference type="RefSeq" id="WP_077343189.1">
    <property type="nucleotide sequence ID" value="NZ_CP019605.1"/>
</dbReference>
<evidence type="ECO:0008006" key="6">
    <source>
        <dbReference type="Google" id="ProtNLM"/>
    </source>
</evidence>
<keyword evidence="2" id="KW-1133">Transmembrane helix</keyword>
<feature type="region of interest" description="Disordered" evidence="1">
    <location>
        <begin position="255"/>
        <end position="294"/>
    </location>
</feature>
<keyword evidence="3" id="KW-0732">Signal</keyword>
<keyword evidence="2" id="KW-0812">Transmembrane</keyword>
<feature type="chain" id="PRO_5012659219" description="WD40 repeat domain-containing protein" evidence="3">
    <location>
        <begin position="26"/>
        <end position="322"/>
    </location>
</feature>
<protein>
    <recommendedName>
        <fullName evidence="6">WD40 repeat domain-containing protein</fullName>
    </recommendedName>
</protein>
<dbReference type="STRING" id="1610493.RPIT_11130"/>
<feature type="compositionally biased region" description="Low complexity" evidence="1">
    <location>
        <begin position="256"/>
        <end position="278"/>
    </location>
</feature>
<feature type="transmembrane region" description="Helical" evidence="2">
    <location>
        <begin position="300"/>
        <end position="320"/>
    </location>
</feature>
<evidence type="ECO:0000313" key="5">
    <source>
        <dbReference type="Proteomes" id="UP000188324"/>
    </source>
</evidence>
<accession>A0A1Q2CGN2</accession>
<keyword evidence="2" id="KW-0472">Membrane</keyword>
<keyword evidence="5" id="KW-1185">Reference proteome</keyword>
<evidence type="ECO:0000256" key="1">
    <source>
        <dbReference type="SAM" id="MobiDB-lite"/>
    </source>
</evidence>
<proteinExistence type="predicted"/>
<name>A0A1Q2CGN2_9ACTN</name>
<dbReference type="Proteomes" id="UP000188324">
    <property type="component" value="Chromosome"/>
</dbReference>
<reference evidence="4 5" key="1">
    <citation type="journal article" date="2016" name="Int. J. Syst. Evol. Microbiol.">
        <title>Tessaracoccus flavus sp. nov., isolated from the drainage system of a lindane-producing factory.</title>
        <authorList>
            <person name="Kumari R."/>
            <person name="Singh P."/>
            <person name="Schumann P."/>
            <person name="Lal R."/>
        </authorList>
    </citation>
    <scope>NUCLEOTIDE SEQUENCE [LARGE SCALE GENOMIC DNA]</scope>
    <source>
        <strain evidence="4 5">RP1T</strain>
    </source>
</reference>
<dbReference type="AlphaFoldDB" id="A0A1Q2CGN2"/>
<organism evidence="4 5">
    <name type="scientific">Tessaracoccus flavus</name>
    <dbReference type="NCBI Taxonomy" id="1610493"/>
    <lineage>
        <taxon>Bacteria</taxon>
        <taxon>Bacillati</taxon>
        <taxon>Actinomycetota</taxon>
        <taxon>Actinomycetes</taxon>
        <taxon>Propionibacteriales</taxon>
        <taxon>Propionibacteriaceae</taxon>
        <taxon>Tessaracoccus</taxon>
    </lineage>
</organism>
<evidence type="ECO:0000256" key="3">
    <source>
        <dbReference type="SAM" id="SignalP"/>
    </source>
</evidence>
<sequence length="322" mass="32876">MNLRTAAAALALGLGLAALSLPSLAEEIAPPEGSTPVVGMAPDPQSDGLWLAGPSADDGVILHSADGREVTFGGDPLSVQALAWSGDRLWIADIGDEPAERESVVVFRLGSVAGGRSTYHAFDFQYDDGPRDAKAMMISGRGRIYIATTGDDPGIYRAPLEPSRQDLNTLTRVTDAPDGVTDGAFLSDGATMALRTAAGIEYIDAFTWETLATDTIVGGAESESIAVGSDDTVYVGGNPSIRVVEVATSDVTTSLPPEAEAGASATPSPSPTPDATGTQAPPGEVPVEEPSDSPARTGTMIALVLAGIVAVTAGALTFLLKP</sequence>
<dbReference type="OrthoDB" id="9801244at2"/>
<dbReference type="KEGG" id="tfl:RPIT_11130"/>
<evidence type="ECO:0000313" key="4">
    <source>
        <dbReference type="EMBL" id="AQP45279.1"/>
    </source>
</evidence>
<evidence type="ECO:0000256" key="2">
    <source>
        <dbReference type="SAM" id="Phobius"/>
    </source>
</evidence>